<dbReference type="SUPFAM" id="SSF52540">
    <property type="entry name" value="P-loop containing nucleoside triphosphate hydrolases"/>
    <property type="match status" value="1"/>
</dbReference>
<dbReference type="GO" id="GO:0043531">
    <property type="term" value="F:ADP binding"/>
    <property type="evidence" value="ECO:0007669"/>
    <property type="project" value="InterPro"/>
</dbReference>
<name>A0A6A6X2D7_9PLEO</name>
<dbReference type="InterPro" id="IPR011990">
    <property type="entry name" value="TPR-like_helical_dom_sf"/>
</dbReference>
<dbReference type="Pfam" id="PF13374">
    <property type="entry name" value="TPR_10"/>
    <property type="match status" value="1"/>
</dbReference>
<organism evidence="4 5">
    <name type="scientific">Melanomma pulvis-pyrius CBS 109.77</name>
    <dbReference type="NCBI Taxonomy" id="1314802"/>
    <lineage>
        <taxon>Eukaryota</taxon>
        <taxon>Fungi</taxon>
        <taxon>Dikarya</taxon>
        <taxon>Ascomycota</taxon>
        <taxon>Pezizomycotina</taxon>
        <taxon>Dothideomycetes</taxon>
        <taxon>Pleosporomycetidae</taxon>
        <taxon>Pleosporales</taxon>
        <taxon>Melanommataceae</taxon>
        <taxon>Melanomma</taxon>
    </lineage>
</organism>
<evidence type="ECO:0000256" key="2">
    <source>
        <dbReference type="PROSITE-ProRule" id="PRU01161"/>
    </source>
</evidence>
<reference evidence="4" key="1">
    <citation type="journal article" date="2020" name="Stud. Mycol.">
        <title>101 Dothideomycetes genomes: a test case for predicting lifestyles and emergence of pathogens.</title>
        <authorList>
            <person name="Haridas S."/>
            <person name="Albert R."/>
            <person name="Binder M."/>
            <person name="Bloem J."/>
            <person name="Labutti K."/>
            <person name="Salamov A."/>
            <person name="Andreopoulos B."/>
            <person name="Baker S."/>
            <person name="Barry K."/>
            <person name="Bills G."/>
            <person name="Bluhm B."/>
            <person name="Cannon C."/>
            <person name="Castanera R."/>
            <person name="Culley D."/>
            <person name="Daum C."/>
            <person name="Ezra D."/>
            <person name="Gonzalez J."/>
            <person name="Henrissat B."/>
            <person name="Kuo A."/>
            <person name="Liang C."/>
            <person name="Lipzen A."/>
            <person name="Lutzoni F."/>
            <person name="Magnuson J."/>
            <person name="Mondo S."/>
            <person name="Nolan M."/>
            <person name="Ohm R."/>
            <person name="Pangilinan J."/>
            <person name="Park H.-J."/>
            <person name="Ramirez L."/>
            <person name="Alfaro M."/>
            <person name="Sun H."/>
            <person name="Tritt A."/>
            <person name="Yoshinaga Y."/>
            <person name="Zwiers L.-H."/>
            <person name="Turgeon B."/>
            <person name="Goodwin S."/>
            <person name="Spatafora J."/>
            <person name="Crous P."/>
            <person name="Grigoriev I."/>
        </authorList>
    </citation>
    <scope>NUCLEOTIDE SEQUENCE</scope>
    <source>
        <strain evidence="4">CBS 109.77</strain>
    </source>
</reference>
<evidence type="ECO:0000313" key="4">
    <source>
        <dbReference type="EMBL" id="KAF2790371.1"/>
    </source>
</evidence>
<dbReference type="Pfam" id="PF13424">
    <property type="entry name" value="TPR_12"/>
    <property type="match status" value="1"/>
</dbReference>
<dbReference type="SUPFAM" id="SSF48452">
    <property type="entry name" value="TPR-like"/>
    <property type="match status" value="1"/>
</dbReference>
<dbReference type="PANTHER" id="PTHR46082">
    <property type="entry name" value="ATP/GTP-BINDING PROTEIN-RELATED"/>
    <property type="match status" value="1"/>
</dbReference>
<accession>A0A6A6X2D7</accession>
<dbReference type="AlphaFoldDB" id="A0A6A6X2D7"/>
<proteinExistence type="predicted"/>
<dbReference type="PANTHER" id="PTHR46082:SF6">
    <property type="entry name" value="AAA+ ATPASE DOMAIN-CONTAINING PROTEIN-RELATED"/>
    <property type="match status" value="1"/>
</dbReference>
<comment type="caution">
    <text evidence="2">Lacks conserved residue(s) required for the propagation of feature annotation.</text>
</comment>
<dbReference type="SUPFAM" id="SSF52151">
    <property type="entry name" value="FabD/lysophospholipase-like"/>
    <property type="match status" value="1"/>
</dbReference>
<dbReference type="CDD" id="cd07216">
    <property type="entry name" value="Pat17_PNPLA8_PNPLA9_like3"/>
    <property type="match status" value="1"/>
</dbReference>
<gene>
    <name evidence="4" type="ORF">K505DRAFT_352004</name>
</gene>
<feature type="short sequence motif" description="DGA/G" evidence="2">
    <location>
        <begin position="190"/>
        <end position="192"/>
    </location>
</feature>
<dbReference type="InterPro" id="IPR053137">
    <property type="entry name" value="NLR-like"/>
</dbReference>
<evidence type="ECO:0000313" key="5">
    <source>
        <dbReference type="Proteomes" id="UP000799757"/>
    </source>
</evidence>
<feature type="domain" description="PNPLA" evidence="3">
    <location>
        <begin position="24"/>
        <end position="203"/>
    </location>
</feature>
<dbReference type="Gene3D" id="3.40.1090.10">
    <property type="entry name" value="Cytosolic phospholipase A2 catalytic domain"/>
    <property type="match status" value="1"/>
</dbReference>
<protein>
    <submittedName>
        <fullName evidence="4">FabD/lysophospholipase-like protein</fullName>
    </submittedName>
</protein>
<dbReference type="Pfam" id="PF00931">
    <property type="entry name" value="NB-ARC"/>
    <property type="match status" value="1"/>
</dbReference>
<dbReference type="EMBL" id="MU002078">
    <property type="protein sequence ID" value="KAF2790371.1"/>
    <property type="molecule type" value="Genomic_DNA"/>
</dbReference>
<dbReference type="InterPro" id="IPR016035">
    <property type="entry name" value="Acyl_Trfase/lysoPLipase"/>
</dbReference>
<dbReference type="PROSITE" id="PS51635">
    <property type="entry name" value="PNPLA"/>
    <property type="match status" value="1"/>
</dbReference>
<dbReference type="Gene3D" id="1.25.40.10">
    <property type="entry name" value="Tetratricopeptide repeat domain"/>
    <property type="match status" value="1"/>
</dbReference>
<dbReference type="Pfam" id="PF01734">
    <property type="entry name" value="Patatin"/>
    <property type="match status" value="1"/>
</dbReference>
<dbReference type="GO" id="GO:0046486">
    <property type="term" value="P:glycerolipid metabolic process"/>
    <property type="evidence" value="ECO:0007669"/>
    <property type="project" value="UniProtKB-ARBA"/>
</dbReference>
<feature type="short sequence motif" description="GXGXXG" evidence="2">
    <location>
        <begin position="28"/>
        <end position="33"/>
    </location>
</feature>
<evidence type="ECO:0000256" key="1">
    <source>
        <dbReference type="ARBA" id="ARBA00023098"/>
    </source>
</evidence>
<dbReference type="InterPro" id="IPR002182">
    <property type="entry name" value="NB-ARC"/>
</dbReference>
<dbReference type="Proteomes" id="UP000799757">
    <property type="component" value="Unassembled WGS sequence"/>
</dbReference>
<sequence length="865" mass="97334">MEQATSIKHSGEPNPLDTTGLCLLSLDGGGVRGLSTLYILKSIKDRLNYQRKKESLPVRRPCEVFDLIGGTRTGGLIAIMLGRLEMDVDECIAAYSDLAAAVFGEKLHYLPVNIKGEIKPRFDSARLRNSYKNSFVCTIDRYTKDMIRLRSYSLPEESSVRPTICEAALATSAATTFFDPISIGNCTFADGGFGANNPVDGVEGEAANIWCSETGDLKPLVKLFISIGTGNPGKKPLKDSMIKFLSETVVKIATETDATEKKFIARWARHFDEKRYFRFNVEQGLQNIGLEEYKKKGAIEAASEGYLTHMAQKLRVRDCIQNLRLKQTEYNMQRIVKLRTISRAEELWIVPFQRNTQFVGRASEITRISKMLNCESRCERVAIIGLGGVGKTQIALEFAHQWRDQYPDCTVFWIPVINVESMLAAYLEIGQQLQIPNIEQEKSEVQKLVQRRLSQESSGRWLLVFESADDIDMWTKEGGGTSGSGRQIDHLATSKHGSILFTARSRKAATNLARSNVVSVGEMDDATARGLLEKSLFNQDQLEDDQATAHLLLKLTHLPFAIVQAAAYINANEITLDIKNPVATTWLVSFEQIRDREPLAAEYLSFMSCVDARDIPQSLLPPVESAKKAVDAIGTLTAYSFVTKQNTGQLLDLNRLVHLATRNWLRMDGTLGAWAATAIARLEKVFPNDDHTNRSMWRMYLPHTRYALEMEANGLTREKEKLLWKFAMCTYRDGRYNESEQAFAQVIEAEKRVLGEEHPSTLTRIGNLASTYWNQGRWKEAEEIEVQVIEAKKRVLGEEHSDTLTSMNNLAFTLKRQSRNADAILLMRKCAQIREHVLGPQHPHTTSSQQALISWELEEVVYKSG</sequence>
<dbReference type="Gene3D" id="3.40.50.300">
    <property type="entry name" value="P-loop containing nucleotide triphosphate hydrolases"/>
    <property type="match status" value="1"/>
</dbReference>
<keyword evidence="5" id="KW-1185">Reference proteome</keyword>
<evidence type="ECO:0000259" key="3">
    <source>
        <dbReference type="PROSITE" id="PS51635"/>
    </source>
</evidence>
<keyword evidence="1" id="KW-0443">Lipid metabolism</keyword>
<dbReference type="InterPro" id="IPR002641">
    <property type="entry name" value="PNPLA_dom"/>
</dbReference>
<dbReference type="OrthoDB" id="1658288at2759"/>
<dbReference type="InterPro" id="IPR027417">
    <property type="entry name" value="P-loop_NTPase"/>
</dbReference>